<gene>
    <name evidence="3" type="ORF">LK10_15235</name>
</gene>
<dbReference type="EMBL" id="JTDL01000140">
    <property type="protein sequence ID" value="KHL01599.1"/>
    <property type="molecule type" value="Genomic_DNA"/>
</dbReference>
<comment type="caution">
    <text evidence="3">The sequence shown here is derived from an EMBL/GenBank/DDBJ whole genome shotgun (WGS) entry which is preliminary data.</text>
</comment>
<evidence type="ECO:0000256" key="1">
    <source>
        <dbReference type="SAM" id="MobiDB-lite"/>
    </source>
</evidence>
<sequence>MDFPPTWDRARQEPERSQPRRQSPGMRGLRIAVLAADALPLLAVILIRLALPPHSGEDGEAQFWAGLLLAYALTLLFGFALVLNVIYLIALGIMRRRYDNGYGPISRALLFLLPAAATLGLMIR</sequence>
<feature type="transmembrane region" description="Helical" evidence="2">
    <location>
        <begin position="29"/>
        <end position="51"/>
    </location>
</feature>
<keyword evidence="2" id="KW-0472">Membrane</keyword>
<keyword evidence="4" id="KW-1185">Reference proteome</keyword>
<accession>A0A0B2ADD1</accession>
<dbReference type="RefSeq" id="WP_043125353.1">
    <property type="nucleotide sequence ID" value="NZ_JTDL01000140.1"/>
</dbReference>
<evidence type="ECO:0000313" key="3">
    <source>
        <dbReference type="EMBL" id="KHL01599.1"/>
    </source>
</evidence>
<organism evidence="3 4">
    <name type="scientific">Sinomonas humi</name>
    <dbReference type="NCBI Taxonomy" id="1338436"/>
    <lineage>
        <taxon>Bacteria</taxon>
        <taxon>Bacillati</taxon>
        <taxon>Actinomycetota</taxon>
        <taxon>Actinomycetes</taxon>
        <taxon>Micrococcales</taxon>
        <taxon>Micrococcaceae</taxon>
        <taxon>Sinomonas</taxon>
    </lineage>
</organism>
<evidence type="ECO:0000313" key="4">
    <source>
        <dbReference type="Proteomes" id="UP000030982"/>
    </source>
</evidence>
<protein>
    <submittedName>
        <fullName evidence="3">Uncharacterized protein</fullName>
    </submittedName>
</protein>
<name>A0A0B2ADD1_9MICC</name>
<feature type="transmembrane region" description="Helical" evidence="2">
    <location>
        <begin position="105"/>
        <end position="123"/>
    </location>
</feature>
<feature type="compositionally biased region" description="Basic and acidic residues" evidence="1">
    <location>
        <begin position="8"/>
        <end position="18"/>
    </location>
</feature>
<dbReference type="AlphaFoldDB" id="A0A0B2ADD1"/>
<feature type="transmembrane region" description="Helical" evidence="2">
    <location>
        <begin position="63"/>
        <end position="93"/>
    </location>
</feature>
<feature type="region of interest" description="Disordered" evidence="1">
    <location>
        <begin position="1"/>
        <end position="25"/>
    </location>
</feature>
<keyword evidence="2" id="KW-1133">Transmembrane helix</keyword>
<dbReference type="Proteomes" id="UP000030982">
    <property type="component" value="Unassembled WGS sequence"/>
</dbReference>
<keyword evidence="2" id="KW-0812">Transmembrane</keyword>
<proteinExistence type="predicted"/>
<reference evidence="3 4" key="1">
    <citation type="submission" date="2014-09" db="EMBL/GenBank/DDBJ databases">
        <title>Genome sequence of Sinomonas sp. MUSC 117.</title>
        <authorList>
            <person name="Lee L.-H."/>
        </authorList>
    </citation>
    <scope>NUCLEOTIDE SEQUENCE [LARGE SCALE GENOMIC DNA]</scope>
    <source>
        <strain evidence="3 4">MUSC 117</strain>
    </source>
</reference>
<evidence type="ECO:0000256" key="2">
    <source>
        <dbReference type="SAM" id="Phobius"/>
    </source>
</evidence>
<dbReference type="STRING" id="1338436.LK10_15235"/>